<dbReference type="EMBL" id="DAKRPA010000005">
    <property type="protein sequence ID" value="DBA04769.1"/>
    <property type="molecule type" value="Genomic_DNA"/>
</dbReference>
<keyword evidence="4" id="KW-0645">Protease</keyword>
<name>A0AAV2ZJE9_9STRA</name>
<dbReference type="FunFam" id="3.40.50.1460:FF:000006">
    <property type="entry name" value="Legumain"/>
    <property type="match status" value="1"/>
</dbReference>
<evidence type="ECO:0000313" key="12">
    <source>
        <dbReference type="Proteomes" id="UP001146120"/>
    </source>
</evidence>
<dbReference type="InterPro" id="IPR001096">
    <property type="entry name" value="Peptidase_C13"/>
</dbReference>
<organism evidence="11 12">
    <name type="scientific">Lagenidium giganteum</name>
    <dbReference type="NCBI Taxonomy" id="4803"/>
    <lineage>
        <taxon>Eukaryota</taxon>
        <taxon>Sar</taxon>
        <taxon>Stramenopiles</taxon>
        <taxon>Oomycota</taxon>
        <taxon>Peronosporomycetes</taxon>
        <taxon>Pythiales</taxon>
        <taxon>Pythiaceae</taxon>
    </lineage>
</organism>
<dbReference type="PANTHER" id="PTHR12000">
    <property type="entry name" value="HEMOGLOBINASE FAMILY MEMBER"/>
    <property type="match status" value="1"/>
</dbReference>
<dbReference type="Pfam" id="PF20985">
    <property type="entry name" value="Legum_prodom"/>
    <property type="match status" value="1"/>
</dbReference>
<dbReference type="GO" id="GO:0004197">
    <property type="term" value="F:cysteine-type endopeptidase activity"/>
    <property type="evidence" value="ECO:0007669"/>
    <property type="project" value="UniProtKB-EC"/>
</dbReference>
<accession>A0AAV2ZJE9</accession>
<protein>
    <recommendedName>
        <fullName evidence="3">legumain</fullName>
        <ecNumber evidence="3">3.4.22.34</ecNumber>
    </recommendedName>
</protein>
<dbReference type="PIRSF" id="PIRSF019663">
    <property type="entry name" value="Legumain"/>
    <property type="match status" value="1"/>
</dbReference>
<evidence type="ECO:0000256" key="9">
    <source>
        <dbReference type="SAM" id="SignalP"/>
    </source>
</evidence>
<evidence type="ECO:0000256" key="3">
    <source>
        <dbReference type="ARBA" id="ARBA00012628"/>
    </source>
</evidence>
<evidence type="ECO:0000256" key="4">
    <source>
        <dbReference type="ARBA" id="ARBA00022670"/>
    </source>
</evidence>
<dbReference type="PRINTS" id="PR00776">
    <property type="entry name" value="HEMOGLOBNASE"/>
</dbReference>
<evidence type="ECO:0000256" key="8">
    <source>
        <dbReference type="PIRSR" id="PIRSR019663-1"/>
    </source>
</evidence>
<dbReference type="Gene3D" id="1.10.132.130">
    <property type="match status" value="1"/>
</dbReference>
<feature type="chain" id="PRO_5043830967" description="legumain" evidence="9">
    <location>
        <begin position="21"/>
        <end position="462"/>
    </location>
</feature>
<gene>
    <name evidence="11" type="ORF">N0F65_004406</name>
</gene>
<evidence type="ECO:0000256" key="2">
    <source>
        <dbReference type="ARBA" id="ARBA00009941"/>
    </source>
</evidence>
<comment type="similarity">
    <text evidence="2">Belongs to the peptidase C13 family.</text>
</comment>
<feature type="signal peptide" evidence="9">
    <location>
        <begin position="1"/>
        <end position="20"/>
    </location>
</feature>
<sequence length="462" mass="50944">MLVNKVLLGLLAIAAAPVRAAEHWALIVVGSRGYDNYRHQSDACHSYHVVRRHGIPEENVVLLMYDDVANHKNNPFPGKLFNKPTGKHSAEYAVDVYDGCKVDYRGDDVTPQMFIDVLLGNKTATGGRKVLESGPEDRVFVNFIDHGARGFICFTHGAMLKAKELRNALQTMHADKKYKELVFYVEACESGSMFSNSWLRPLDAFVTTAANGHESSWGTYCPPHDYVNGTELDTCLGDLYSVNWMQDSDLTDLSAETVQQQYDRVKQETTRSHVHEFGTSSIKKEIVGNFQSTYDKQQVDTNDHSVQADKDSVKDPSAVDAHDIDLVIAFYKYLRAPVGKRHDLAKTLIHKVKEREHADAIFGAIAHVVSMSNTATDDIDGYDADEDCEAKVLAAFNASCGGFTAYSLKYAATLSSLCASGLSVDEAIATVKRACTHVASPAHKTASEVFDPAVHDLLHPTH</sequence>
<keyword evidence="6" id="KW-0378">Hydrolase</keyword>
<dbReference type="AlphaFoldDB" id="A0AAV2ZJE9"/>
<evidence type="ECO:0000256" key="7">
    <source>
        <dbReference type="ARBA" id="ARBA00022807"/>
    </source>
</evidence>
<feature type="active site" evidence="8">
    <location>
        <position position="146"/>
    </location>
</feature>
<comment type="catalytic activity">
    <reaction evidence="1">
        <text>Hydrolysis of proteins and small molecule substrates at -Asn-|-Xaa- bonds.</text>
        <dbReference type="EC" id="3.4.22.34"/>
    </reaction>
</comment>
<dbReference type="InterPro" id="IPR048501">
    <property type="entry name" value="Legum_prodom"/>
</dbReference>
<dbReference type="CDD" id="cd21115">
    <property type="entry name" value="legumain_C"/>
    <property type="match status" value="1"/>
</dbReference>
<keyword evidence="12" id="KW-1185">Reference proteome</keyword>
<keyword evidence="5 9" id="KW-0732">Signal</keyword>
<dbReference type="GO" id="GO:0051603">
    <property type="term" value="P:proteolysis involved in protein catabolic process"/>
    <property type="evidence" value="ECO:0007669"/>
    <property type="project" value="TreeGrafter"/>
</dbReference>
<dbReference type="GO" id="GO:0006624">
    <property type="term" value="P:vacuolar protein processing"/>
    <property type="evidence" value="ECO:0007669"/>
    <property type="project" value="TreeGrafter"/>
</dbReference>
<evidence type="ECO:0000256" key="6">
    <source>
        <dbReference type="ARBA" id="ARBA00022801"/>
    </source>
</evidence>
<dbReference type="Gene3D" id="3.40.50.1460">
    <property type="match status" value="1"/>
</dbReference>
<dbReference type="GO" id="GO:0005773">
    <property type="term" value="C:vacuole"/>
    <property type="evidence" value="ECO:0007669"/>
    <property type="project" value="GOC"/>
</dbReference>
<dbReference type="EC" id="3.4.22.34" evidence="3"/>
<evidence type="ECO:0000256" key="1">
    <source>
        <dbReference type="ARBA" id="ARBA00000810"/>
    </source>
</evidence>
<comment type="caution">
    <text evidence="11">The sequence shown here is derived from an EMBL/GenBank/DDBJ whole genome shotgun (WGS) entry which is preliminary data.</text>
</comment>
<keyword evidence="7" id="KW-0788">Thiol protease</keyword>
<evidence type="ECO:0000256" key="5">
    <source>
        <dbReference type="ARBA" id="ARBA00022729"/>
    </source>
</evidence>
<evidence type="ECO:0000259" key="10">
    <source>
        <dbReference type="Pfam" id="PF20985"/>
    </source>
</evidence>
<dbReference type="Proteomes" id="UP001146120">
    <property type="component" value="Unassembled WGS sequence"/>
</dbReference>
<feature type="active site" description="Nucleophile" evidence="8">
    <location>
        <position position="188"/>
    </location>
</feature>
<proteinExistence type="inferred from homology"/>
<reference evidence="11" key="1">
    <citation type="submission" date="2022-11" db="EMBL/GenBank/DDBJ databases">
        <authorList>
            <person name="Morgan W.R."/>
            <person name="Tartar A."/>
        </authorList>
    </citation>
    <scope>NUCLEOTIDE SEQUENCE</scope>
    <source>
        <strain evidence="11">ARSEF 373</strain>
    </source>
</reference>
<dbReference type="InterPro" id="IPR046427">
    <property type="entry name" value="Legumain_prodom_sf"/>
</dbReference>
<feature type="domain" description="Legumain prodomain" evidence="10">
    <location>
        <begin position="349"/>
        <end position="435"/>
    </location>
</feature>
<evidence type="ECO:0000313" key="11">
    <source>
        <dbReference type="EMBL" id="DBA04769.1"/>
    </source>
</evidence>
<dbReference type="PANTHER" id="PTHR12000:SF42">
    <property type="entry name" value="LEGUMAIN"/>
    <property type="match status" value="1"/>
</dbReference>
<dbReference type="Pfam" id="PF01650">
    <property type="entry name" value="Peptidase_C13"/>
    <property type="match status" value="1"/>
</dbReference>
<reference evidence="11" key="2">
    <citation type="journal article" date="2023" name="Microbiol Resour">
        <title>Decontamination and Annotation of the Draft Genome Sequence of the Oomycete Lagenidium giganteum ARSEF 373.</title>
        <authorList>
            <person name="Morgan W.R."/>
            <person name="Tartar A."/>
        </authorList>
    </citation>
    <scope>NUCLEOTIDE SEQUENCE</scope>
    <source>
        <strain evidence="11">ARSEF 373</strain>
    </source>
</reference>